<accession>A0A2P6MJM0</accession>
<keyword evidence="1" id="KW-0812">Transmembrane</keyword>
<gene>
    <name evidence="2" type="ORF">C6I21_03825</name>
</gene>
<organism evidence="2 3">
    <name type="scientific">Alkalicoccus urumqiensis</name>
    <name type="common">Bacillus urumqiensis</name>
    <dbReference type="NCBI Taxonomy" id="1548213"/>
    <lineage>
        <taxon>Bacteria</taxon>
        <taxon>Bacillati</taxon>
        <taxon>Bacillota</taxon>
        <taxon>Bacilli</taxon>
        <taxon>Bacillales</taxon>
        <taxon>Bacillaceae</taxon>
        <taxon>Alkalicoccus</taxon>
    </lineage>
</organism>
<keyword evidence="1" id="KW-1133">Transmembrane helix</keyword>
<dbReference type="EMBL" id="PVNS01000003">
    <property type="protein sequence ID" value="PRO66479.1"/>
    <property type="molecule type" value="Genomic_DNA"/>
</dbReference>
<dbReference type="AlphaFoldDB" id="A0A2P6MJM0"/>
<protein>
    <submittedName>
        <fullName evidence="2">Uncharacterized protein</fullName>
    </submittedName>
</protein>
<keyword evidence="1" id="KW-0472">Membrane</keyword>
<reference evidence="2 3" key="1">
    <citation type="submission" date="2018-03" db="EMBL/GenBank/DDBJ databases">
        <title>Bacillus urumqiensis sp. nov., a moderately haloalkaliphilic bacterium isolated from a salt lake.</title>
        <authorList>
            <person name="Zhao B."/>
            <person name="Liao Z."/>
        </authorList>
    </citation>
    <scope>NUCLEOTIDE SEQUENCE [LARGE SCALE GENOMIC DNA]</scope>
    <source>
        <strain evidence="2 3">BZ-SZ-XJ18</strain>
    </source>
</reference>
<comment type="caution">
    <text evidence="2">The sequence shown here is derived from an EMBL/GenBank/DDBJ whole genome shotgun (WGS) entry which is preliminary data.</text>
</comment>
<sequence>MKQHSLQVGYVIGIFLLLVVLGFGSYPFGDVRYVMLYLAGTLGIGLLGVYVLAAAGSFIKISTFSAICWRGGWCFFQTSGYLRQDSAARTDFPCGGSSIIGKRRCDGAWVFACDQCAGVLLPAEADTAGVRTRDRPL</sequence>
<feature type="transmembrane region" description="Helical" evidence="1">
    <location>
        <begin position="7"/>
        <end position="28"/>
    </location>
</feature>
<proteinExistence type="predicted"/>
<keyword evidence="3" id="KW-1185">Reference proteome</keyword>
<dbReference type="RefSeq" id="WP_105958117.1">
    <property type="nucleotide sequence ID" value="NZ_PVNS01000003.1"/>
</dbReference>
<evidence type="ECO:0000313" key="3">
    <source>
        <dbReference type="Proteomes" id="UP000243650"/>
    </source>
</evidence>
<evidence type="ECO:0000313" key="2">
    <source>
        <dbReference type="EMBL" id="PRO66479.1"/>
    </source>
</evidence>
<evidence type="ECO:0000256" key="1">
    <source>
        <dbReference type="SAM" id="Phobius"/>
    </source>
</evidence>
<name>A0A2P6MJM0_ALKUR</name>
<feature type="transmembrane region" description="Helical" evidence="1">
    <location>
        <begin position="34"/>
        <end position="55"/>
    </location>
</feature>
<dbReference type="Proteomes" id="UP000243650">
    <property type="component" value="Unassembled WGS sequence"/>
</dbReference>